<feature type="domain" description="Tetrapyrrole biosynthesis uroporphyrinogen III synthase" evidence="1">
    <location>
        <begin position="29"/>
        <end position="227"/>
    </location>
</feature>
<reference evidence="2 3" key="1">
    <citation type="submission" date="2020-06" db="EMBL/GenBank/DDBJ databases">
        <title>Sulfitobacter algicola sp. nov., isolated from green algae.</title>
        <authorList>
            <person name="Wang C."/>
        </authorList>
    </citation>
    <scope>NUCLEOTIDE SEQUENCE [LARGE SCALE GENOMIC DNA]</scope>
    <source>
        <strain evidence="2 3">1151</strain>
    </source>
</reference>
<dbReference type="CDD" id="cd06578">
    <property type="entry name" value="HemD"/>
    <property type="match status" value="1"/>
</dbReference>
<protein>
    <submittedName>
        <fullName evidence="2">Uroporphyrinogen-III synthase</fullName>
    </submittedName>
</protein>
<evidence type="ECO:0000313" key="2">
    <source>
        <dbReference type="EMBL" id="NSX55077.1"/>
    </source>
</evidence>
<dbReference type="Gene3D" id="3.40.50.10090">
    <property type="match status" value="2"/>
</dbReference>
<dbReference type="RefSeq" id="WP_174137729.1">
    <property type="nucleotide sequence ID" value="NZ_JABUFE010000004.1"/>
</dbReference>
<gene>
    <name evidence="2" type="ORF">HRQ87_09715</name>
</gene>
<keyword evidence="3" id="KW-1185">Reference proteome</keyword>
<accession>A0ABX2IQD2</accession>
<dbReference type="InterPro" id="IPR003754">
    <property type="entry name" value="4pyrrol_synth_uPrphyn_synth"/>
</dbReference>
<dbReference type="Proteomes" id="UP000777935">
    <property type="component" value="Unassembled WGS sequence"/>
</dbReference>
<dbReference type="InterPro" id="IPR036108">
    <property type="entry name" value="4pyrrol_syn_uPrphyn_synt_sf"/>
</dbReference>
<dbReference type="EMBL" id="JABUFE010000004">
    <property type="protein sequence ID" value="NSX55077.1"/>
    <property type="molecule type" value="Genomic_DNA"/>
</dbReference>
<dbReference type="Pfam" id="PF02602">
    <property type="entry name" value="HEM4"/>
    <property type="match status" value="1"/>
</dbReference>
<evidence type="ECO:0000313" key="3">
    <source>
        <dbReference type="Proteomes" id="UP000777935"/>
    </source>
</evidence>
<comment type="caution">
    <text evidence="2">The sequence shown here is derived from an EMBL/GenBank/DDBJ whole genome shotgun (WGS) entry which is preliminary data.</text>
</comment>
<sequence>MNIQSQPTVLLTRPAAKSLDFAARIRAGRADVTVIIAPLIQIEYCDLPADALGYDALVFTSTNGVLAYQNANAPAHKIAFCVGDQTATAARDAGLQAISAHGDVDQLFDLICKDAPSQPLLHIRGEHSTGDLAQRLNQRGFQTYDVIAYRQIEILLSQDANAVLQRPGQVIAPLFSPRTADIFAPYAKDAKASLDCVAISENVKQAATDFWTKSSRVASRPDAQSMLDAIFEII</sequence>
<name>A0ABX2IQD2_9RHOB</name>
<proteinExistence type="predicted"/>
<dbReference type="SUPFAM" id="SSF69618">
    <property type="entry name" value="HemD-like"/>
    <property type="match status" value="1"/>
</dbReference>
<organism evidence="2 3">
    <name type="scientific">Parasulfitobacter algicola</name>
    <dbReference type="NCBI Taxonomy" id="2614809"/>
    <lineage>
        <taxon>Bacteria</taxon>
        <taxon>Pseudomonadati</taxon>
        <taxon>Pseudomonadota</taxon>
        <taxon>Alphaproteobacteria</taxon>
        <taxon>Rhodobacterales</taxon>
        <taxon>Roseobacteraceae</taxon>
        <taxon>Parasulfitobacter</taxon>
    </lineage>
</organism>
<evidence type="ECO:0000259" key="1">
    <source>
        <dbReference type="Pfam" id="PF02602"/>
    </source>
</evidence>